<dbReference type="InterPro" id="IPR036236">
    <property type="entry name" value="Znf_C2H2_sf"/>
</dbReference>
<feature type="region of interest" description="Disordered" evidence="11">
    <location>
        <begin position="93"/>
        <end position="118"/>
    </location>
</feature>
<dbReference type="Proteomes" id="UP000007801">
    <property type="component" value="Unassembled WGS sequence"/>
</dbReference>
<dbReference type="Gene3D" id="3.40.1800.20">
    <property type="match status" value="1"/>
</dbReference>
<evidence type="ECO:0000256" key="7">
    <source>
        <dbReference type="ARBA" id="ARBA00023163"/>
    </source>
</evidence>
<dbReference type="SUPFAM" id="SSF57667">
    <property type="entry name" value="beta-beta-alpha zinc fingers"/>
    <property type="match status" value="3"/>
</dbReference>
<feature type="domain" description="C2H2-type" evidence="12">
    <location>
        <begin position="201"/>
        <end position="228"/>
    </location>
</feature>
<keyword evidence="6" id="KW-0805">Transcription regulation</keyword>
<evidence type="ECO:0000256" key="4">
    <source>
        <dbReference type="ARBA" id="ARBA00022771"/>
    </source>
</evidence>
<dbReference type="eggNOG" id="KOG1721">
    <property type="taxonomic scope" value="Eukaryota"/>
</dbReference>
<dbReference type="PANTHER" id="PTHR24394">
    <property type="entry name" value="ZINC FINGER PROTEIN"/>
    <property type="match status" value="1"/>
</dbReference>
<keyword evidence="4 9" id="KW-0863">Zinc-finger</keyword>
<dbReference type="GO" id="GO:0048598">
    <property type="term" value="P:embryonic morphogenesis"/>
    <property type="evidence" value="ECO:0007669"/>
    <property type="project" value="UniProtKB-ARBA"/>
</dbReference>
<feature type="domain" description="ZAD" evidence="13">
    <location>
        <begin position="5"/>
        <end position="81"/>
    </location>
</feature>
<evidence type="ECO:0000256" key="8">
    <source>
        <dbReference type="ARBA" id="ARBA00023242"/>
    </source>
</evidence>
<dbReference type="Pfam" id="PF13465">
    <property type="entry name" value="zf-H2C2_2"/>
    <property type="match status" value="1"/>
</dbReference>
<name>B3MU18_DROAN</name>
<keyword evidence="8" id="KW-0539">Nucleus</keyword>
<evidence type="ECO:0000256" key="2">
    <source>
        <dbReference type="ARBA" id="ARBA00022723"/>
    </source>
</evidence>
<feature type="binding site" evidence="10">
    <location>
        <position position="7"/>
    </location>
    <ligand>
        <name>Zn(2+)</name>
        <dbReference type="ChEBI" id="CHEBI:29105"/>
    </ligand>
</feature>
<dbReference type="AlphaFoldDB" id="B3MU18"/>
<evidence type="ECO:0000256" key="6">
    <source>
        <dbReference type="ARBA" id="ARBA00023015"/>
    </source>
</evidence>
<dbReference type="GO" id="GO:0000981">
    <property type="term" value="F:DNA-binding transcription factor activity, RNA polymerase II-specific"/>
    <property type="evidence" value="ECO:0007669"/>
    <property type="project" value="TreeGrafter"/>
</dbReference>
<evidence type="ECO:0000256" key="3">
    <source>
        <dbReference type="ARBA" id="ARBA00022737"/>
    </source>
</evidence>
<dbReference type="GO" id="GO:0002009">
    <property type="term" value="P:morphogenesis of an epithelium"/>
    <property type="evidence" value="ECO:0007669"/>
    <property type="project" value="UniProtKB-ARBA"/>
</dbReference>
<dbReference type="SMART" id="SM00355">
    <property type="entry name" value="ZnF_C2H2"/>
    <property type="match status" value="5"/>
</dbReference>
<feature type="binding site" evidence="10">
    <location>
        <position position="54"/>
    </location>
    <ligand>
        <name>Zn(2+)</name>
        <dbReference type="ChEBI" id="CHEBI:29105"/>
    </ligand>
</feature>
<dbReference type="FunFam" id="3.30.160.60:FF:000624">
    <property type="entry name" value="zinc finger protein 697"/>
    <property type="match status" value="1"/>
</dbReference>
<organism evidence="14 15">
    <name type="scientific">Drosophila ananassae</name>
    <name type="common">Fruit fly</name>
    <dbReference type="NCBI Taxonomy" id="7217"/>
    <lineage>
        <taxon>Eukaryota</taxon>
        <taxon>Metazoa</taxon>
        <taxon>Ecdysozoa</taxon>
        <taxon>Arthropoda</taxon>
        <taxon>Hexapoda</taxon>
        <taxon>Insecta</taxon>
        <taxon>Pterygota</taxon>
        <taxon>Neoptera</taxon>
        <taxon>Endopterygota</taxon>
        <taxon>Diptera</taxon>
        <taxon>Brachycera</taxon>
        <taxon>Muscomorpha</taxon>
        <taxon>Ephydroidea</taxon>
        <taxon>Drosophilidae</taxon>
        <taxon>Drosophila</taxon>
        <taxon>Sophophora</taxon>
    </lineage>
</organism>
<comment type="subcellular location">
    <subcellularLocation>
        <location evidence="1">Nucleus</location>
    </subcellularLocation>
</comment>
<feature type="domain" description="C2H2-type" evidence="12">
    <location>
        <begin position="173"/>
        <end position="200"/>
    </location>
</feature>
<feature type="domain" description="C2H2-type" evidence="12">
    <location>
        <begin position="229"/>
        <end position="256"/>
    </location>
</feature>
<dbReference type="PROSITE" id="PS00028">
    <property type="entry name" value="ZINC_FINGER_C2H2_1"/>
    <property type="match status" value="5"/>
</dbReference>
<dbReference type="FunFam" id="3.30.160.60:FF:002343">
    <property type="entry name" value="Zinc finger protein 33A"/>
    <property type="match status" value="1"/>
</dbReference>
<dbReference type="PANTHER" id="PTHR24394:SF44">
    <property type="entry name" value="ZINC FINGER PROTEIN 271-LIKE"/>
    <property type="match status" value="1"/>
</dbReference>
<dbReference type="GO" id="GO:0008270">
    <property type="term" value="F:zinc ion binding"/>
    <property type="evidence" value="ECO:0007669"/>
    <property type="project" value="UniProtKB-UniRule"/>
</dbReference>
<dbReference type="SMR" id="B3MU18"/>
<evidence type="ECO:0000259" key="12">
    <source>
        <dbReference type="PROSITE" id="PS50157"/>
    </source>
</evidence>
<proteinExistence type="predicted"/>
<gene>
    <name evidence="14" type="primary">Dana\GF21288</name>
    <name evidence="14" type="synonym">dana_GLEANR_450</name>
    <name evidence="14" type="ORF">GF21288</name>
</gene>
<evidence type="ECO:0000256" key="1">
    <source>
        <dbReference type="ARBA" id="ARBA00004123"/>
    </source>
</evidence>
<dbReference type="Pfam" id="PF13912">
    <property type="entry name" value="zf-C2H2_6"/>
    <property type="match status" value="1"/>
</dbReference>
<accession>B3MU18</accession>
<keyword evidence="5 10" id="KW-0862">Zinc</keyword>
<dbReference type="FunFam" id="3.30.160.60:FF:000100">
    <property type="entry name" value="Zinc finger 45-like"/>
    <property type="match status" value="1"/>
</dbReference>
<reference evidence="14 15" key="1">
    <citation type="journal article" date="2007" name="Nature">
        <title>Evolution of genes and genomes on the Drosophila phylogeny.</title>
        <authorList>
            <consortium name="Drosophila 12 Genomes Consortium"/>
            <person name="Clark A.G."/>
            <person name="Eisen M.B."/>
            <person name="Smith D.R."/>
            <person name="Bergman C.M."/>
            <person name="Oliver B."/>
            <person name="Markow T.A."/>
            <person name="Kaufman T.C."/>
            <person name="Kellis M."/>
            <person name="Gelbart W."/>
            <person name="Iyer V.N."/>
            <person name="Pollard D.A."/>
            <person name="Sackton T.B."/>
            <person name="Larracuente A.M."/>
            <person name="Singh N.D."/>
            <person name="Abad J.P."/>
            <person name="Abt D.N."/>
            <person name="Adryan B."/>
            <person name="Aguade M."/>
            <person name="Akashi H."/>
            <person name="Anderson W.W."/>
            <person name="Aquadro C.F."/>
            <person name="Ardell D.H."/>
            <person name="Arguello R."/>
            <person name="Artieri C.G."/>
            <person name="Barbash D.A."/>
            <person name="Barker D."/>
            <person name="Barsanti P."/>
            <person name="Batterham P."/>
            <person name="Batzoglou S."/>
            <person name="Begun D."/>
            <person name="Bhutkar A."/>
            <person name="Blanco E."/>
            <person name="Bosak S.A."/>
            <person name="Bradley R.K."/>
            <person name="Brand A.D."/>
            <person name="Brent M.R."/>
            <person name="Brooks A.N."/>
            <person name="Brown R.H."/>
            <person name="Butlin R.K."/>
            <person name="Caggese C."/>
            <person name="Calvi B.R."/>
            <person name="Bernardo de Carvalho A."/>
            <person name="Caspi A."/>
            <person name="Castrezana S."/>
            <person name="Celniker S.E."/>
            <person name="Chang J.L."/>
            <person name="Chapple C."/>
            <person name="Chatterji S."/>
            <person name="Chinwalla A."/>
            <person name="Civetta A."/>
            <person name="Clifton S.W."/>
            <person name="Comeron J.M."/>
            <person name="Costello J.C."/>
            <person name="Coyne J.A."/>
            <person name="Daub J."/>
            <person name="David R.G."/>
            <person name="Delcher A.L."/>
            <person name="Delehaunty K."/>
            <person name="Do C.B."/>
            <person name="Ebling H."/>
            <person name="Edwards K."/>
            <person name="Eickbush T."/>
            <person name="Evans J.D."/>
            <person name="Filipski A."/>
            <person name="Findeiss S."/>
            <person name="Freyhult E."/>
            <person name="Fulton L."/>
            <person name="Fulton R."/>
            <person name="Garcia A.C."/>
            <person name="Gardiner A."/>
            <person name="Garfield D.A."/>
            <person name="Garvin B.E."/>
            <person name="Gibson G."/>
            <person name="Gilbert D."/>
            <person name="Gnerre S."/>
            <person name="Godfrey J."/>
            <person name="Good R."/>
            <person name="Gotea V."/>
            <person name="Gravely B."/>
            <person name="Greenberg A.J."/>
            <person name="Griffiths-Jones S."/>
            <person name="Gross S."/>
            <person name="Guigo R."/>
            <person name="Gustafson E.A."/>
            <person name="Haerty W."/>
            <person name="Hahn M.W."/>
            <person name="Halligan D.L."/>
            <person name="Halpern A.L."/>
            <person name="Halter G.M."/>
            <person name="Han M.V."/>
            <person name="Heger A."/>
            <person name="Hillier L."/>
            <person name="Hinrichs A.S."/>
            <person name="Holmes I."/>
            <person name="Hoskins R.A."/>
            <person name="Hubisz M.J."/>
            <person name="Hultmark D."/>
            <person name="Huntley M.A."/>
            <person name="Jaffe D.B."/>
            <person name="Jagadeeshan S."/>
            <person name="Jeck W.R."/>
            <person name="Johnson J."/>
            <person name="Jones C.D."/>
            <person name="Jordan W.C."/>
            <person name="Karpen G.H."/>
            <person name="Kataoka E."/>
            <person name="Keightley P.D."/>
            <person name="Kheradpour P."/>
            <person name="Kirkness E.F."/>
            <person name="Koerich L.B."/>
            <person name="Kristiansen K."/>
            <person name="Kudrna D."/>
            <person name="Kulathinal R.J."/>
            <person name="Kumar S."/>
            <person name="Kwok R."/>
            <person name="Lander E."/>
            <person name="Langley C.H."/>
            <person name="Lapoint R."/>
            <person name="Lazzaro B.P."/>
            <person name="Lee S.J."/>
            <person name="Levesque L."/>
            <person name="Li R."/>
            <person name="Lin C.F."/>
            <person name="Lin M.F."/>
            <person name="Lindblad-Toh K."/>
            <person name="Llopart A."/>
            <person name="Long M."/>
            <person name="Low L."/>
            <person name="Lozovsky E."/>
            <person name="Lu J."/>
            <person name="Luo M."/>
            <person name="Machado C.A."/>
            <person name="Makalowski W."/>
            <person name="Marzo M."/>
            <person name="Matsuda M."/>
            <person name="Matzkin L."/>
            <person name="McAllister B."/>
            <person name="McBride C.S."/>
            <person name="McKernan B."/>
            <person name="McKernan K."/>
            <person name="Mendez-Lago M."/>
            <person name="Minx P."/>
            <person name="Mollenhauer M.U."/>
            <person name="Montooth K."/>
            <person name="Mount S.M."/>
            <person name="Mu X."/>
            <person name="Myers E."/>
            <person name="Negre B."/>
            <person name="Newfeld S."/>
            <person name="Nielsen R."/>
            <person name="Noor M.A."/>
            <person name="O'Grady P."/>
            <person name="Pachter L."/>
            <person name="Papaceit M."/>
            <person name="Parisi M.J."/>
            <person name="Parisi M."/>
            <person name="Parts L."/>
            <person name="Pedersen J.S."/>
            <person name="Pesole G."/>
            <person name="Phillippy A.M."/>
            <person name="Ponting C.P."/>
            <person name="Pop M."/>
            <person name="Porcelli D."/>
            <person name="Powell J.R."/>
            <person name="Prohaska S."/>
            <person name="Pruitt K."/>
            <person name="Puig M."/>
            <person name="Quesneville H."/>
            <person name="Ram K.R."/>
            <person name="Rand D."/>
            <person name="Rasmussen M.D."/>
            <person name="Reed L.K."/>
            <person name="Reenan R."/>
            <person name="Reily A."/>
            <person name="Remington K.A."/>
            <person name="Rieger T.T."/>
            <person name="Ritchie M.G."/>
            <person name="Robin C."/>
            <person name="Rogers Y.H."/>
            <person name="Rohde C."/>
            <person name="Rozas J."/>
            <person name="Rubenfield M.J."/>
            <person name="Ruiz A."/>
            <person name="Russo S."/>
            <person name="Salzberg S.L."/>
            <person name="Sanchez-Gracia A."/>
            <person name="Saranga D.J."/>
            <person name="Sato H."/>
            <person name="Schaeffer S.W."/>
            <person name="Schatz M.C."/>
            <person name="Schlenke T."/>
            <person name="Schwartz R."/>
            <person name="Segarra C."/>
            <person name="Singh R.S."/>
            <person name="Sirot L."/>
            <person name="Sirota M."/>
            <person name="Sisneros N.B."/>
            <person name="Smith C.D."/>
            <person name="Smith T.F."/>
            <person name="Spieth J."/>
            <person name="Stage D.E."/>
            <person name="Stark A."/>
            <person name="Stephan W."/>
            <person name="Strausberg R.L."/>
            <person name="Strempel S."/>
            <person name="Sturgill D."/>
            <person name="Sutton G."/>
            <person name="Sutton G.G."/>
            <person name="Tao W."/>
            <person name="Teichmann S."/>
            <person name="Tobari Y.N."/>
            <person name="Tomimura Y."/>
            <person name="Tsolas J.M."/>
            <person name="Valente V.L."/>
            <person name="Venter E."/>
            <person name="Venter J.C."/>
            <person name="Vicario S."/>
            <person name="Vieira F.G."/>
            <person name="Vilella A.J."/>
            <person name="Villasante A."/>
            <person name="Walenz B."/>
            <person name="Wang J."/>
            <person name="Wasserman M."/>
            <person name="Watts T."/>
            <person name="Wilson D."/>
            <person name="Wilson R.K."/>
            <person name="Wing R.A."/>
            <person name="Wolfner M.F."/>
            <person name="Wong A."/>
            <person name="Wong G.K."/>
            <person name="Wu C.I."/>
            <person name="Wu G."/>
            <person name="Yamamoto D."/>
            <person name="Yang H.P."/>
            <person name="Yang S.P."/>
            <person name="Yorke J.A."/>
            <person name="Yoshida K."/>
            <person name="Zdobnov E."/>
            <person name="Zhang P."/>
            <person name="Zhang Y."/>
            <person name="Zimin A.V."/>
            <person name="Baldwin J."/>
            <person name="Abdouelleil A."/>
            <person name="Abdulkadir J."/>
            <person name="Abebe A."/>
            <person name="Abera B."/>
            <person name="Abreu J."/>
            <person name="Acer S.C."/>
            <person name="Aftuck L."/>
            <person name="Alexander A."/>
            <person name="An P."/>
            <person name="Anderson E."/>
            <person name="Anderson S."/>
            <person name="Arachi H."/>
            <person name="Azer M."/>
            <person name="Bachantsang P."/>
            <person name="Barry A."/>
            <person name="Bayul T."/>
            <person name="Berlin A."/>
            <person name="Bessette D."/>
            <person name="Bloom T."/>
            <person name="Blye J."/>
            <person name="Boguslavskiy L."/>
            <person name="Bonnet C."/>
            <person name="Boukhgalter B."/>
            <person name="Bourzgui I."/>
            <person name="Brown A."/>
            <person name="Cahill P."/>
            <person name="Channer S."/>
            <person name="Cheshatsang Y."/>
            <person name="Chuda L."/>
            <person name="Citroen M."/>
            <person name="Collymore A."/>
            <person name="Cooke P."/>
            <person name="Costello M."/>
            <person name="D'Aco K."/>
            <person name="Daza R."/>
            <person name="De Haan G."/>
            <person name="DeGray S."/>
            <person name="DeMaso C."/>
            <person name="Dhargay N."/>
            <person name="Dooley K."/>
            <person name="Dooley E."/>
            <person name="Doricent M."/>
            <person name="Dorje P."/>
            <person name="Dorjee K."/>
            <person name="Dupes A."/>
            <person name="Elong R."/>
            <person name="Falk J."/>
            <person name="Farina A."/>
            <person name="Faro S."/>
            <person name="Ferguson D."/>
            <person name="Fisher S."/>
            <person name="Foley C.D."/>
            <person name="Franke A."/>
            <person name="Friedrich D."/>
            <person name="Gadbois L."/>
            <person name="Gearin G."/>
            <person name="Gearin C.R."/>
            <person name="Giannoukos G."/>
            <person name="Goode T."/>
            <person name="Graham J."/>
            <person name="Grandbois E."/>
            <person name="Grewal S."/>
            <person name="Gyaltsen K."/>
            <person name="Hafez N."/>
            <person name="Hagos B."/>
            <person name="Hall J."/>
            <person name="Henson C."/>
            <person name="Hollinger A."/>
            <person name="Honan T."/>
            <person name="Huard M.D."/>
            <person name="Hughes L."/>
            <person name="Hurhula B."/>
            <person name="Husby M.E."/>
            <person name="Kamat A."/>
            <person name="Kanga B."/>
            <person name="Kashin S."/>
            <person name="Khazanovich D."/>
            <person name="Kisner P."/>
            <person name="Lance K."/>
            <person name="Lara M."/>
            <person name="Lee W."/>
            <person name="Lennon N."/>
            <person name="Letendre F."/>
            <person name="LeVine R."/>
            <person name="Lipovsky A."/>
            <person name="Liu X."/>
            <person name="Liu J."/>
            <person name="Liu S."/>
            <person name="Lokyitsang T."/>
            <person name="Lokyitsang Y."/>
            <person name="Lubonja R."/>
            <person name="Lui A."/>
            <person name="MacDonald P."/>
            <person name="Magnisalis V."/>
            <person name="Maru K."/>
            <person name="Matthews C."/>
            <person name="McCusker W."/>
            <person name="McDonough S."/>
            <person name="Mehta T."/>
            <person name="Meldrim J."/>
            <person name="Meneus L."/>
            <person name="Mihai O."/>
            <person name="Mihalev A."/>
            <person name="Mihova T."/>
            <person name="Mittelman R."/>
            <person name="Mlenga V."/>
            <person name="Montmayeur A."/>
            <person name="Mulrain L."/>
            <person name="Navidi A."/>
            <person name="Naylor J."/>
            <person name="Negash T."/>
            <person name="Nguyen T."/>
            <person name="Nguyen N."/>
            <person name="Nicol R."/>
            <person name="Norbu C."/>
            <person name="Norbu N."/>
            <person name="Novod N."/>
            <person name="O'Neill B."/>
            <person name="Osman S."/>
            <person name="Markiewicz E."/>
            <person name="Oyono O.L."/>
            <person name="Patti C."/>
            <person name="Phunkhang P."/>
            <person name="Pierre F."/>
            <person name="Priest M."/>
            <person name="Raghuraman S."/>
            <person name="Rege F."/>
            <person name="Reyes R."/>
            <person name="Rise C."/>
            <person name="Rogov P."/>
            <person name="Ross K."/>
            <person name="Ryan E."/>
            <person name="Settipalli S."/>
            <person name="Shea T."/>
            <person name="Sherpa N."/>
            <person name="Shi L."/>
            <person name="Shih D."/>
            <person name="Sparrow T."/>
            <person name="Spaulding J."/>
            <person name="Stalker J."/>
            <person name="Stange-Thomann N."/>
            <person name="Stavropoulos S."/>
            <person name="Stone C."/>
            <person name="Strader C."/>
            <person name="Tesfaye S."/>
            <person name="Thomson T."/>
            <person name="Thoulutsang Y."/>
            <person name="Thoulutsang D."/>
            <person name="Topham K."/>
            <person name="Topping I."/>
            <person name="Tsamla T."/>
            <person name="Vassiliev H."/>
            <person name="Vo A."/>
            <person name="Wangchuk T."/>
            <person name="Wangdi T."/>
            <person name="Weiand M."/>
            <person name="Wilkinson J."/>
            <person name="Wilson A."/>
            <person name="Yadav S."/>
            <person name="Young G."/>
            <person name="Yu Q."/>
            <person name="Zembek L."/>
            <person name="Zhong D."/>
            <person name="Zimmer A."/>
            <person name="Zwirko Z."/>
            <person name="Jaffe D.B."/>
            <person name="Alvarez P."/>
            <person name="Brockman W."/>
            <person name="Butler J."/>
            <person name="Chin C."/>
            <person name="Gnerre S."/>
            <person name="Grabherr M."/>
            <person name="Kleber M."/>
            <person name="Mauceli E."/>
            <person name="MacCallum I."/>
        </authorList>
    </citation>
    <scope>NUCLEOTIDE SEQUENCE [LARGE SCALE GENOMIC DNA]</scope>
    <source>
        <strain evidence="15">Tucson 14024-0371.13</strain>
    </source>
</reference>
<dbReference type="PROSITE" id="PS50157">
    <property type="entry name" value="ZINC_FINGER_C2H2_2"/>
    <property type="match status" value="5"/>
</dbReference>
<dbReference type="InterPro" id="IPR012934">
    <property type="entry name" value="Znf_AD"/>
</dbReference>
<evidence type="ECO:0000259" key="13">
    <source>
        <dbReference type="PROSITE" id="PS51915"/>
    </source>
</evidence>
<feature type="binding site" evidence="10">
    <location>
        <position position="57"/>
    </location>
    <ligand>
        <name>Zn(2+)</name>
        <dbReference type="ChEBI" id="CHEBI:29105"/>
    </ligand>
</feature>
<dbReference type="InterPro" id="IPR055187">
    <property type="entry name" value="C2CH-3rd_BIRD-IDD"/>
</dbReference>
<evidence type="ECO:0000256" key="10">
    <source>
        <dbReference type="PROSITE-ProRule" id="PRU01263"/>
    </source>
</evidence>
<dbReference type="SMART" id="SM00868">
    <property type="entry name" value="zf-AD"/>
    <property type="match status" value="1"/>
</dbReference>
<sequence length="312" mass="35942">MSAKKVCRVCLGKSKDMVNIFSKFPVSGISIAAMITHCTGLPAKQGDLFPESICPPCLKEARIAFGFQRKYKRNQKLYYEWIEKDNEECKTPKLLGSEEGESSSTIRQDSDHDWAKPNNLSIPDGLKIVNEPLEDSFLEDEKAIEELSTSETSSMDCIVKEEFLLENNVGKGFNCSYCSKRFGSKTSLRRHMYSHTGDRPHKCPQCLKTFILATDLERHIRIHTGERPYKCTECLKAFTRNGDLQIHIRIHTDERPYKCPQCPKSFRQKSHRNFHGLTHTTDKRFECPDCSKTYSRETDLKRHIRTHGVKNK</sequence>
<keyword evidence="3" id="KW-0677">Repeat</keyword>
<keyword evidence="15" id="KW-1185">Reference proteome</keyword>
<dbReference type="Pfam" id="PF22995">
    <property type="entry name" value="C2CH-3rd_BIRD-IDD"/>
    <property type="match status" value="1"/>
</dbReference>
<protein>
    <recommendedName>
        <fullName evidence="16">Protein krueppel</fullName>
    </recommendedName>
</protein>
<dbReference type="GO" id="GO:0003677">
    <property type="term" value="F:DNA binding"/>
    <property type="evidence" value="ECO:0007669"/>
    <property type="project" value="UniProtKB-KW"/>
</dbReference>
<dbReference type="OrthoDB" id="8117402at2759"/>
<dbReference type="Gene3D" id="3.30.160.60">
    <property type="entry name" value="Classic Zinc Finger"/>
    <property type="match status" value="5"/>
</dbReference>
<evidence type="ECO:0000256" key="9">
    <source>
        <dbReference type="PROSITE-ProRule" id="PRU00042"/>
    </source>
</evidence>
<dbReference type="InterPro" id="IPR013087">
    <property type="entry name" value="Znf_C2H2_type"/>
</dbReference>
<evidence type="ECO:0000256" key="11">
    <source>
        <dbReference type="SAM" id="MobiDB-lite"/>
    </source>
</evidence>
<dbReference type="FunFam" id="3.30.160.60:FF:000218">
    <property type="entry name" value="Zinc finger protein 10"/>
    <property type="match status" value="1"/>
</dbReference>
<dbReference type="Pfam" id="PF07776">
    <property type="entry name" value="zf-AD"/>
    <property type="match status" value="1"/>
</dbReference>
<dbReference type="KEGG" id="dan:6503972"/>
<feature type="domain" description="C2H2-type" evidence="12">
    <location>
        <begin position="285"/>
        <end position="312"/>
    </location>
</feature>
<dbReference type="HOGENOM" id="CLU_1373513_0_0_1"/>
<dbReference type="FunFam" id="3.30.160.60:FF:000145">
    <property type="entry name" value="Zinc finger protein 574"/>
    <property type="match status" value="1"/>
</dbReference>
<dbReference type="InParanoid" id="B3MU18"/>
<dbReference type="PROSITE" id="PS51915">
    <property type="entry name" value="ZAD"/>
    <property type="match status" value="1"/>
</dbReference>
<feature type="binding site" evidence="10">
    <location>
        <position position="10"/>
    </location>
    <ligand>
        <name>Zn(2+)</name>
        <dbReference type="ChEBI" id="CHEBI:29105"/>
    </ligand>
</feature>
<dbReference type="GO" id="GO:0005634">
    <property type="term" value="C:nucleus"/>
    <property type="evidence" value="ECO:0007669"/>
    <property type="project" value="UniProtKB-SubCell"/>
</dbReference>
<feature type="domain" description="C2H2-type" evidence="12">
    <location>
        <begin position="257"/>
        <end position="284"/>
    </location>
</feature>
<evidence type="ECO:0008006" key="16">
    <source>
        <dbReference type="Google" id="ProtNLM"/>
    </source>
</evidence>
<keyword evidence="7" id="KW-0804">Transcription</keyword>
<keyword evidence="2 10" id="KW-0479">Metal-binding</keyword>
<evidence type="ECO:0000313" key="15">
    <source>
        <dbReference type="Proteomes" id="UP000007801"/>
    </source>
</evidence>
<evidence type="ECO:0000256" key="5">
    <source>
        <dbReference type="ARBA" id="ARBA00022833"/>
    </source>
</evidence>
<dbReference type="SUPFAM" id="SSF57716">
    <property type="entry name" value="Glucocorticoid receptor-like (DNA-binding domain)"/>
    <property type="match status" value="1"/>
</dbReference>
<evidence type="ECO:0000313" key="14">
    <source>
        <dbReference type="EMBL" id="EDV33347.2"/>
    </source>
</evidence>
<dbReference type="FunCoup" id="B3MU18">
    <property type="interactions" value="14"/>
</dbReference>
<dbReference type="GeneID" id="6503972"/>
<dbReference type="EMBL" id="CH902624">
    <property type="protein sequence ID" value="EDV33347.2"/>
    <property type="molecule type" value="Genomic_DNA"/>
</dbReference>